<organism evidence="4 5">
    <name type="scientific">Halogeometricum borinquense</name>
    <dbReference type="NCBI Taxonomy" id="60847"/>
    <lineage>
        <taxon>Archaea</taxon>
        <taxon>Methanobacteriati</taxon>
        <taxon>Methanobacteriota</taxon>
        <taxon>Stenosarchaea group</taxon>
        <taxon>Halobacteria</taxon>
        <taxon>Halobacteriales</taxon>
        <taxon>Haloferacaceae</taxon>
        <taxon>Halogeometricum</taxon>
    </lineage>
</organism>
<comment type="similarity">
    <text evidence="1">Belongs to the AB hydrolase superfamily. AB hydrolase 2 family.</text>
</comment>
<dbReference type="PANTHER" id="PTHR10655:SF17">
    <property type="entry name" value="LYSOPHOSPHOLIPASE-LIKE PROTEIN 1"/>
    <property type="match status" value="1"/>
</dbReference>
<evidence type="ECO:0000313" key="4">
    <source>
        <dbReference type="EMBL" id="QIB75100.1"/>
    </source>
</evidence>
<dbReference type="PANTHER" id="PTHR10655">
    <property type="entry name" value="LYSOPHOSPHOLIPASE-RELATED"/>
    <property type="match status" value="1"/>
</dbReference>
<dbReference type="InterPro" id="IPR003140">
    <property type="entry name" value="PLipase/COase/thioEstase"/>
</dbReference>
<evidence type="ECO:0000256" key="1">
    <source>
        <dbReference type="ARBA" id="ARBA00006499"/>
    </source>
</evidence>
<dbReference type="EMBL" id="CP048739">
    <property type="protein sequence ID" value="QIB75100.1"/>
    <property type="molecule type" value="Genomic_DNA"/>
</dbReference>
<evidence type="ECO:0000259" key="3">
    <source>
        <dbReference type="Pfam" id="PF02230"/>
    </source>
</evidence>
<feature type="domain" description="Phospholipase/carboxylesterase/thioesterase" evidence="3">
    <location>
        <begin position="20"/>
        <end position="210"/>
    </location>
</feature>
<dbReference type="Proteomes" id="UP000465846">
    <property type="component" value="Chromosome"/>
</dbReference>
<gene>
    <name evidence="4" type="ORF">G3I44_12905</name>
</gene>
<dbReference type="GO" id="GO:0016787">
    <property type="term" value="F:hydrolase activity"/>
    <property type="evidence" value="ECO:0007669"/>
    <property type="project" value="UniProtKB-KW"/>
</dbReference>
<protein>
    <submittedName>
        <fullName evidence="4">Alpha/beta fold hydrolase</fullName>
    </submittedName>
</protein>
<sequence length="215" mass="23149">MSAADPHADQPILTGGTEPDDAEAVVVLVHGRGATARGMLEFADEFHGDGVHYVAPQAQRGTWYPNSFMAPTESNQPHYQSALLHLNRAVEQARETTGLDDEKIIFVGFSQGACLVSSYVAQHPSHYGGVVLLSGGFVGPEGAAFDFEGSMAGTPVFLGVSDDDPHVPQSRAEETIATFDRMDADTRFDLYEGRGHGIFPEEIEYLRTLVASVLP</sequence>
<proteinExistence type="inferred from homology"/>
<evidence type="ECO:0000256" key="2">
    <source>
        <dbReference type="ARBA" id="ARBA00022801"/>
    </source>
</evidence>
<dbReference type="AlphaFoldDB" id="A0A6C0UIR7"/>
<dbReference type="GeneID" id="44080316"/>
<evidence type="ECO:0000313" key="5">
    <source>
        <dbReference type="Proteomes" id="UP000465846"/>
    </source>
</evidence>
<dbReference type="SUPFAM" id="SSF53474">
    <property type="entry name" value="alpha/beta-Hydrolases"/>
    <property type="match status" value="1"/>
</dbReference>
<dbReference type="Pfam" id="PF02230">
    <property type="entry name" value="Abhydrolase_2"/>
    <property type="match status" value="1"/>
</dbReference>
<reference evidence="4 5" key="1">
    <citation type="submission" date="2020-02" db="EMBL/GenBank/DDBJ databases">
        <title>Whole genome sequence of Halogeometricum borinquense strain wsp4.</title>
        <authorList>
            <person name="Verma D.K."/>
            <person name="Gopal K."/>
            <person name="Prasad E.S."/>
        </authorList>
    </citation>
    <scope>NUCLEOTIDE SEQUENCE [LARGE SCALE GENOMIC DNA]</scope>
    <source>
        <strain evidence="5">wsp4</strain>
    </source>
</reference>
<accession>A0A6C0UIR7</accession>
<dbReference type="RefSeq" id="WP_163486905.1">
    <property type="nucleotide sequence ID" value="NZ_CP048739.1"/>
</dbReference>
<dbReference type="InterPro" id="IPR050565">
    <property type="entry name" value="LYPA1-2/EST-like"/>
</dbReference>
<dbReference type="Gene3D" id="3.40.50.1820">
    <property type="entry name" value="alpha/beta hydrolase"/>
    <property type="match status" value="1"/>
</dbReference>
<name>A0A6C0UIR7_9EURY</name>
<keyword evidence="2 4" id="KW-0378">Hydrolase</keyword>
<dbReference type="InterPro" id="IPR029058">
    <property type="entry name" value="AB_hydrolase_fold"/>
</dbReference>